<dbReference type="RefSeq" id="WP_007467092.1">
    <property type="nucleotide sequence ID" value="NZ_AMZO01000021.1"/>
</dbReference>
<dbReference type="Gene3D" id="1.10.10.10">
    <property type="entry name" value="Winged helix-like DNA-binding domain superfamily/Winged helix DNA-binding domain"/>
    <property type="match status" value="1"/>
</dbReference>
<evidence type="ECO:0000256" key="2">
    <source>
        <dbReference type="ARBA" id="ARBA00023125"/>
    </source>
</evidence>
<dbReference type="PATRIC" id="fig|1056511.3.peg.3094"/>
<comment type="caution">
    <text evidence="5">The sequence shown here is derived from an EMBL/GenBank/DDBJ whole genome shotgun (WGS) entry which is preliminary data.</text>
</comment>
<dbReference type="OrthoDB" id="6196575at2"/>
<dbReference type="InterPro" id="IPR023187">
    <property type="entry name" value="Tscrpt_reg_MarR-type_CS"/>
</dbReference>
<evidence type="ECO:0000256" key="3">
    <source>
        <dbReference type="ARBA" id="ARBA00023163"/>
    </source>
</evidence>
<dbReference type="PROSITE" id="PS01117">
    <property type="entry name" value="HTH_MARR_1"/>
    <property type="match status" value="1"/>
</dbReference>
<feature type="domain" description="HTH marR-type" evidence="4">
    <location>
        <begin position="1"/>
        <end position="136"/>
    </location>
</feature>
<keyword evidence="1" id="KW-0805">Transcription regulation</keyword>
<reference evidence="5 6" key="1">
    <citation type="submission" date="2012-12" db="EMBL/GenBank/DDBJ databases">
        <title>Genome Assembly of Photobacterium sp. AK15.</title>
        <authorList>
            <person name="Khatri I."/>
            <person name="Vaidya B."/>
            <person name="Srinivas T.N.R."/>
            <person name="Subramanian S."/>
            <person name="Pinnaka A."/>
        </authorList>
    </citation>
    <scope>NUCLEOTIDE SEQUENCE [LARGE SCALE GENOMIC DNA]</scope>
    <source>
        <strain evidence="5 6">AK15</strain>
    </source>
</reference>
<dbReference type="InterPro" id="IPR000835">
    <property type="entry name" value="HTH_MarR-typ"/>
</dbReference>
<gene>
    <name evidence="5" type="ORF">C942_02019</name>
</gene>
<organism evidence="5 6">
    <name type="scientific">Photobacterium marinum</name>
    <dbReference type="NCBI Taxonomy" id="1056511"/>
    <lineage>
        <taxon>Bacteria</taxon>
        <taxon>Pseudomonadati</taxon>
        <taxon>Pseudomonadota</taxon>
        <taxon>Gammaproteobacteria</taxon>
        <taxon>Vibrionales</taxon>
        <taxon>Vibrionaceae</taxon>
        <taxon>Photobacterium</taxon>
    </lineage>
</organism>
<dbReference type="Pfam" id="PF13463">
    <property type="entry name" value="HTH_27"/>
    <property type="match status" value="1"/>
</dbReference>
<name>L8JBJ1_9GAMM</name>
<keyword evidence="3" id="KW-0804">Transcription</keyword>
<evidence type="ECO:0000313" key="6">
    <source>
        <dbReference type="Proteomes" id="UP000011134"/>
    </source>
</evidence>
<dbReference type="EMBL" id="AMZO01000021">
    <property type="protein sequence ID" value="ELR64929.1"/>
    <property type="molecule type" value="Genomic_DNA"/>
</dbReference>
<dbReference type="Proteomes" id="UP000011134">
    <property type="component" value="Unassembled WGS sequence"/>
</dbReference>
<dbReference type="PROSITE" id="PS50995">
    <property type="entry name" value="HTH_MARR_2"/>
    <property type="match status" value="1"/>
</dbReference>
<dbReference type="GO" id="GO:0003700">
    <property type="term" value="F:DNA-binding transcription factor activity"/>
    <property type="evidence" value="ECO:0007669"/>
    <property type="project" value="InterPro"/>
</dbReference>
<dbReference type="GO" id="GO:0003677">
    <property type="term" value="F:DNA binding"/>
    <property type="evidence" value="ECO:0007669"/>
    <property type="project" value="UniProtKB-KW"/>
</dbReference>
<dbReference type="InterPro" id="IPR036388">
    <property type="entry name" value="WH-like_DNA-bd_sf"/>
</dbReference>
<dbReference type="SMART" id="SM00347">
    <property type="entry name" value="HTH_MARR"/>
    <property type="match status" value="1"/>
</dbReference>
<dbReference type="AlphaFoldDB" id="L8JBJ1"/>
<dbReference type="PANTHER" id="PTHR33164:SF99">
    <property type="entry name" value="MARR FAMILY REGULATORY PROTEIN"/>
    <property type="match status" value="1"/>
</dbReference>
<dbReference type="PANTHER" id="PTHR33164">
    <property type="entry name" value="TRANSCRIPTIONAL REGULATOR, MARR FAMILY"/>
    <property type="match status" value="1"/>
</dbReference>
<proteinExistence type="predicted"/>
<evidence type="ECO:0000256" key="1">
    <source>
        <dbReference type="ARBA" id="ARBA00023015"/>
    </source>
</evidence>
<sequence length="140" mass="16140">MVDMTSRYLFDLMQRYRAKMKTAVGAKALNLNAMHIQCIRYINEVGNCTANLIVQGLDRDKSQISLVIRDMAKRGWIELLPNPEDKRSKLIKLTDEGTELLEKVIQEEAVVAQKMKEGLSHEDIETFDRIVLTMQKNLMK</sequence>
<dbReference type="InterPro" id="IPR039422">
    <property type="entry name" value="MarR/SlyA-like"/>
</dbReference>
<dbReference type="PRINTS" id="PR00598">
    <property type="entry name" value="HTHMARR"/>
</dbReference>
<dbReference type="GO" id="GO:0006950">
    <property type="term" value="P:response to stress"/>
    <property type="evidence" value="ECO:0007669"/>
    <property type="project" value="TreeGrafter"/>
</dbReference>
<evidence type="ECO:0000313" key="5">
    <source>
        <dbReference type="EMBL" id="ELR64929.1"/>
    </source>
</evidence>
<accession>L8JBJ1</accession>
<evidence type="ECO:0000259" key="4">
    <source>
        <dbReference type="PROSITE" id="PS50995"/>
    </source>
</evidence>
<keyword evidence="2" id="KW-0238">DNA-binding</keyword>
<dbReference type="InterPro" id="IPR036390">
    <property type="entry name" value="WH_DNA-bd_sf"/>
</dbReference>
<dbReference type="SUPFAM" id="SSF46785">
    <property type="entry name" value="Winged helix' DNA-binding domain"/>
    <property type="match status" value="1"/>
</dbReference>
<protein>
    <submittedName>
        <fullName evidence="5">Putative transcription regulator</fullName>
    </submittedName>
</protein>
<keyword evidence="6" id="KW-1185">Reference proteome</keyword>